<feature type="region of interest" description="Disordered" evidence="1">
    <location>
        <begin position="1"/>
        <end position="59"/>
    </location>
</feature>
<evidence type="ECO:0008006" key="4">
    <source>
        <dbReference type="Google" id="ProtNLM"/>
    </source>
</evidence>
<feature type="compositionally biased region" description="Basic and acidic residues" evidence="1">
    <location>
        <begin position="8"/>
        <end position="28"/>
    </location>
</feature>
<proteinExistence type="predicted"/>
<reference evidence="2 3" key="1">
    <citation type="submission" date="2019-02" db="EMBL/GenBank/DDBJ databases">
        <title>Genome sequencing of the rare red list fungi Hericium alpestre (H. flagellum).</title>
        <authorList>
            <person name="Buettner E."/>
            <person name="Kellner H."/>
        </authorList>
    </citation>
    <scope>NUCLEOTIDE SEQUENCE [LARGE SCALE GENOMIC DNA]</scope>
    <source>
        <strain evidence="2 3">DSM 108284</strain>
    </source>
</reference>
<name>A0A4Y9ZTD4_9AGAM</name>
<keyword evidence="3" id="KW-1185">Reference proteome</keyword>
<sequence length="150" mass="16260">MHPPMTEDESRHCGEARGDEAQAPHAHIESPSLPSAQPMPPSAPPNVSTPAYNDMKMPVPGVKPSEPRMVAMSFLEDVDPVWLNLVYLEKIVASALREGHAKGLKEGQMAGFCEGFEAGKRIGAMKGREQGFQEEKAAGLKEGHEEDSIE</sequence>
<evidence type="ECO:0000313" key="2">
    <source>
        <dbReference type="EMBL" id="TFY78062.1"/>
    </source>
</evidence>
<dbReference type="OrthoDB" id="2135488at2759"/>
<feature type="non-terminal residue" evidence="2">
    <location>
        <position position="150"/>
    </location>
</feature>
<accession>A0A4Y9ZTD4</accession>
<evidence type="ECO:0000313" key="3">
    <source>
        <dbReference type="Proteomes" id="UP000298061"/>
    </source>
</evidence>
<dbReference type="EMBL" id="SFCI01000758">
    <property type="protein sequence ID" value="TFY78062.1"/>
    <property type="molecule type" value="Genomic_DNA"/>
</dbReference>
<evidence type="ECO:0000256" key="1">
    <source>
        <dbReference type="SAM" id="MobiDB-lite"/>
    </source>
</evidence>
<organism evidence="2 3">
    <name type="scientific">Hericium alpestre</name>
    <dbReference type="NCBI Taxonomy" id="135208"/>
    <lineage>
        <taxon>Eukaryota</taxon>
        <taxon>Fungi</taxon>
        <taxon>Dikarya</taxon>
        <taxon>Basidiomycota</taxon>
        <taxon>Agaricomycotina</taxon>
        <taxon>Agaricomycetes</taxon>
        <taxon>Russulales</taxon>
        <taxon>Hericiaceae</taxon>
        <taxon>Hericium</taxon>
    </lineage>
</organism>
<dbReference type="AlphaFoldDB" id="A0A4Y9ZTD4"/>
<dbReference type="Proteomes" id="UP000298061">
    <property type="component" value="Unassembled WGS sequence"/>
</dbReference>
<comment type="caution">
    <text evidence="2">The sequence shown here is derived from an EMBL/GenBank/DDBJ whole genome shotgun (WGS) entry which is preliminary data.</text>
</comment>
<gene>
    <name evidence="2" type="ORF">EWM64_g5950</name>
</gene>
<feature type="region of interest" description="Disordered" evidence="1">
    <location>
        <begin position="128"/>
        <end position="150"/>
    </location>
</feature>
<protein>
    <recommendedName>
        <fullName evidence="4">Essential protein Yae1 N-terminal domain-containing protein</fullName>
    </recommendedName>
</protein>